<feature type="coiled-coil region" evidence="1">
    <location>
        <begin position="159"/>
        <end position="193"/>
    </location>
</feature>
<name>A0ABV6BAV7_9GAMM</name>
<accession>A0ABV6BAV7</accession>
<dbReference type="EMBL" id="JBHLXP010000001">
    <property type="protein sequence ID" value="MFC0047952.1"/>
    <property type="molecule type" value="Genomic_DNA"/>
</dbReference>
<organism evidence="3 4">
    <name type="scientific">Rheinheimera tilapiae</name>
    <dbReference type="NCBI Taxonomy" id="875043"/>
    <lineage>
        <taxon>Bacteria</taxon>
        <taxon>Pseudomonadati</taxon>
        <taxon>Pseudomonadota</taxon>
        <taxon>Gammaproteobacteria</taxon>
        <taxon>Chromatiales</taxon>
        <taxon>Chromatiaceae</taxon>
        <taxon>Rheinheimera</taxon>
    </lineage>
</organism>
<feature type="chain" id="PRO_5045965724" evidence="2">
    <location>
        <begin position="17"/>
        <end position="199"/>
    </location>
</feature>
<protein>
    <submittedName>
        <fullName evidence="3">DUF2799 domain-containing protein</fullName>
    </submittedName>
</protein>
<keyword evidence="2" id="KW-0732">Signal</keyword>
<dbReference type="RefSeq" id="WP_377241677.1">
    <property type="nucleotide sequence ID" value="NZ_JBHLXP010000001.1"/>
</dbReference>
<dbReference type="InterPro" id="IPR021242">
    <property type="entry name" value="DUF2799"/>
</dbReference>
<keyword evidence="4" id="KW-1185">Reference proteome</keyword>
<keyword evidence="1" id="KW-0175">Coiled coil</keyword>
<comment type="caution">
    <text evidence="3">The sequence shown here is derived from an EMBL/GenBank/DDBJ whole genome shotgun (WGS) entry which is preliminary data.</text>
</comment>
<dbReference type="Pfam" id="PF10973">
    <property type="entry name" value="DUF2799"/>
    <property type="match status" value="1"/>
</dbReference>
<reference evidence="3 4" key="1">
    <citation type="submission" date="2024-09" db="EMBL/GenBank/DDBJ databases">
        <authorList>
            <person name="Sun Q."/>
            <person name="Mori K."/>
        </authorList>
    </citation>
    <scope>NUCLEOTIDE SEQUENCE [LARGE SCALE GENOMIC DNA]</scope>
    <source>
        <strain evidence="3 4">KCTC 23315</strain>
    </source>
</reference>
<sequence>MLRQIILIMLSSQLLACASISKNECLLGDWYSLGVNDGKAGELSSKFREYQKDCADHGVTPDFKTYQQGHSQGLVFFCDFPHGEAWGRAGKDYNTACTGPMEPAFRSGFQQGQRWYKAKKVVDDIAIAINDLQNRNLTLREDIYAINQRIAVEQNASARAALLNQADRLRYQMEGYNQEIGRLQIRMAQAEANFAPLNR</sequence>
<gene>
    <name evidence="3" type="ORF">ACFFJP_06595</name>
</gene>
<evidence type="ECO:0000313" key="4">
    <source>
        <dbReference type="Proteomes" id="UP001589813"/>
    </source>
</evidence>
<evidence type="ECO:0000256" key="2">
    <source>
        <dbReference type="SAM" id="SignalP"/>
    </source>
</evidence>
<proteinExistence type="predicted"/>
<evidence type="ECO:0000313" key="3">
    <source>
        <dbReference type="EMBL" id="MFC0047952.1"/>
    </source>
</evidence>
<evidence type="ECO:0000256" key="1">
    <source>
        <dbReference type="SAM" id="Coils"/>
    </source>
</evidence>
<dbReference type="Proteomes" id="UP001589813">
    <property type="component" value="Unassembled WGS sequence"/>
</dbReference>
<feature type="signal peptide" evidence="2">
    <location>
        <begin position="1"/>
        <end position="16"/>
    </location>
</feature>